<proteinExistence type="predicted"/>
<dbReference type="Proteomes" id="UP000254051">
    <property type="component" value="Unassembled WGS sequence"/>
</dbReference>
<dbReference type="InterPro" id="IPR003439">
    <property type="entry name" value="ABC_transporter-like_ATP-bd"/>
</dbReference>
<evidence type="ECO:0000313" key="6">
    <source>
        <dbReference type="Proteomes" id="UP000254051"/>
    </source>
</evidence>
<keyword evidence="2" id="KW-0547">Nucleotide-binding</keyword>
<keyword evidence="1" id="KW-0813">Transport</keyword>
<dbReference type="InterPro" id="IPR017871">
    <property type="entry name" value="ABC_transporter-like_CS"/>
</dbReference>
<dbReference type="InterPro" id="IPR017911">
    <property type="entry name" value="MacB-like_ATP-bd"/>
</dbReference>
<protein>
    <submittedName>
        <fullName evidence="5">Putative ABC transport system ATP-binding protein/macrolide transport system ATP-binding/permease protein</fullName>
    </submittedName>
</protein>
<dbReference type="AlphaFoldDB" id="A0A315ZZ95"/>
<dbReference type="PROSITE" id="PS50893">
    <property type="entry name" value="ABC_TRANSPORTER_2"/>
    <property type="match status" value="1"/>
</dbReference>
<keyword evidence="6" id="KW-1185">Reference proteome</keyword>
<sequence length="219" mass="24087">MICVKELSKTYYGKGVETQVLKKLNLRIEQGEFVCILGKSGCGKTTLLNILGLLDNATGGSYELDGIDVAGLSRSNLAKLRNKKFGFIFQEYHLIPELNVVENVCVPLGYAGIGKKEREKVSLKLLEDLDLTEKVKKYPSQLSGGEKQRVAIARAIANNPAVILADEPTGSLDQKNGAIVMQTLRRLHEQGVAVIMVTHDIVLSKYSTRIIEMEDGKII</sequence>
<dbReference type="OrthoDB" id="9802264at2"/>
<evidence type="ECO:0000256" key="3">
    <source>
        <dbReference type="ARBA" id="ARBA00022840"/>
    </source>
</evidence>
<dbReference type="EMBL" id="UHJJ01000006">
    <property type="protein sequence ID" value="SUQ14492.1"/>
    <property type="molecule type" value="Genomic_DNA"/>
</dbReference>
<dbReference type="InterPro" id="IPR027417">
    <property type="entry name" value="P-loop_NTPase"/>
</dbReference>
<dbReference type="PROSITE" id="PS00211">
    <property type="entry name" value="ABC_TRANSPORTER_1"/>
    <property type="match status" value="1"/>
</dbReference>
<evidence type="ECO:0000259" key="4">
    <source>
        <dbReference type="PROSITE" id="PS50893"/>
    </source>
</evidence>
<dbReference type="InterPro" id="IPR015854">
    <property type="entry name" value="ABC_transpr_LolD-like"/>
</dbReference>
<keyword evidence="3 5" id="KW-0067">ATP-binding</keyword>
<organism evidence="5 6">
    <name type="scientific">Faecalicatena contorta</name>
    <dbReference type="NCBI Taxonomy" id="39482"/>
    <lineage>
        <taxon>Bacteria</taxon>
        <taxon>Bacillati</taxon>
        <taxon>Bacillota</taxon>
        <taxon>Clostridia</taxon>
        <taxon>Lachnospirales</taxon>
        <taxon>Lachnospiraceae</taxon>
        <taxon>Faecalicatena</taxon>
    </lineage>
</organism>
<dbReference type="GO" id="GO:0005524">
    <property type="term" value="F:ATP binding"/>
    <property type="evidence" value="ECO:0007669"/>
    <property type="project" value="UniProtKB-KW"/>
</dbReference>
<reference evidence="6" key="1">
    <citation type="submission" date="2017-07" db="EMBL/GenBank/DDBJ databases">
        <authorList>
            <person name="Varghese N."/>
            <person name="Submissions S."/>
        </authorList>
    </citation>
    <scope>NUCLEOTIDE SEQUENCE [LARGE SCALE GENOMIC DNA]</scope>
    <source>
        <strain evidence="6">NLAE-zl-C134</strain>
    </source>
</reference>
<dbReference type="SUPFAM" id="SSF52540">
    <property type="entry name" value="P-loop containing nucleoside triphosphate hydrolases"/>
    <property type="match status" value="1"/>
</dbReference>
<evidence type="ECO:0000256" key="2">
    <source>
        <dbReference type="ARBA" id="ARBA00022741"/>
    </source>
</evidence>
<dbReference type="GO" id="GO:0022857">
    <property type="term" value="F:transmembrane transporter activity"/>
    <property type="evidence" value="ECO:0007669"/>
    <property type="project" value="TreeGrafter"/>
</dbReference>
<dbReference type="FunFam" id="3.40.50.300:FF:000032">
    <property type="entry name" value="Export ABC transporter ATP-binding protein"/>
    <property type="match status" value="1"/>
</dbReference>
<dbReference type="SMART" id="SM00382">
    <property type="entry name" value="AAA"/>
    <property type="match status" value="1"/>
</dbReference>
<feature type="domain" description="ABC transporter" evidence="4">
    <location>
        <begin position="2"/>
        <end position="219"/>
    </location>
</feature>
<dbReference type="InterPro" id="IPR003593">
    <property type="entry name" value="AAA+_ATPase"/>
</dbReference>
<dbReference type="Gene3D" id="3.40.50.300">
    <property type="entry name" value="P-loop containing nucleotide triphosphate hydrolases"/>
    <property type="match status" value="1"/>
</dbReference>
<dbReference type="GO" id="GO:0005886">
    <property type="term" value="C:plasma membrane"/>
    <property type="evidence" value="ECO:0007669"/>
    <property type="project" value="TreeGrafter"/>
</dbReference>
<dbReference type="GO" id="GO:0016887">
    <property type="term" value="F:ATP hydrolysis activity"/>
    <property type="evidence" value="ECO:0007669"/>
    <property type="project" value="InterPro"/>
</dbReference>
<name>A0A315ZZ95_9FIRM</name>
<dbReference type="PANTHER" id="PTHR24220">
    <property type="entry name" value="IMPORT ATP-BINDING PROTEIN"/>
    <property type="match status" value="1"/>
</dbReference>
<evidence type="ECO:0000256" key="1">
    <source>
        <dbReference type="ARBA" id="ARBA00022448"/>
    </source>
</evidence>
<dbReference type="PANTHER" id="PTHR24220:SF86">
    <property type="entry name" value="ABC TRANSPORTER ABCH.1"/>
    <property type="match status" value="1"/>
</dbReference>
<dbReference type="GO" id="GO:0098796">
    <property type="term" value="C:membrane protein complex"/>
    <property type="evidence" value="ECO:0007669"/>
    <property type="project" value="UniProtKB-ARBA"/>
</dbReference>
<dbReference type="RefSeq" id="WP_109711418.1">
    <property type="nucleotide sequence ID" value="NZ_QGDS01000006.1"/>
</dbReference>
<accession>A0A315ZZ95</accession>
<gene>
    <name evidence="5" type="ORF">SAMN05216529_106184</name>
</gene>
<evidence type="ECO:0000313" key="5">
    <source>
        <dbReference type="EMBL" id="SUQ14492.1"/>
    </source>
</evidence>
<dbReference type="CDD" id="cd03255">
    <property type="entry name" value="ABC_MJ0796_LolCDE_FtsE"/>
    <property type="match status" value="1"/>
</dbReference>
<dbReference type="Pfam" id="PF00005">
    <property type="entry name" value="ABC_tran"/>
    <property type="match status" value="1"/>
</dbReference>